<gene>
    <name evidence="2" type="ORF">SAMN04488094_10830</name>
</gene>
<sequence>MARDRDDFTDRELEAFFTAARDETAPPSPQLLSRVLADAYALQETTAVTVPRPAPVRRPAWRHIVDAIGGWPAVAGLATAAAVGIWIGYNPPNSVEGLTSQVFDGGYDLTMGSSLPDIDFLLADG</sequence>
<dbReference type="Proteomes" id="UP000198728">
    <property type="component" value="Unassembled WGS sequence"/>
</dbReference>
<organism evidence="2 3">
    <name type="scientific">Tropicimonas isoalkanivorans</name>
    <dbReference type="NCBI Taxonomy" id="441112"/>
    <lineage>
        <taxon>Bacteria</taxon>
        <taxon>Pseudomonadati</taxon>
        <taxon>Pseudomonadota</taxon>
        <taxon>Alphaproteobacteria</taxon>
        <taxon>Rhodobacterales</taxon>
        <taxon>Roseobacteraceae</taxon>
        <taxon>Tropicimonas</taxon>
    </lineage>
</organism>
<evidence type="ECO:0000256" key="1">
    <source>
        <dbReference type="SAM" id="Phobius"/>
    </source>
</evidence>
<reference evidence="2 3" key="1">
    <citation type="submission" date="2016-10" db="EMBL/GenBank/DDBJ databases">
        <authorList>
            <person name="de Groot N.N."/>
        </authorList>
    </citation>
    <scope>NUCLEOTIDE SEQUENCE [LARGE SCALE GENOMIC DNA]</scope>
    <source>
        <strain evidence="2 3">DSM 19548</strain>
    </source>
</reference>
<dbReference type="OrthoDB" id="7863719at2"/>
<dbReference type="RefSeq" id="WP_093361233.1">
    <property type="nucleotide sequence ID" value="NZ_FOLG01000008.1"/>
</dbReference>
<dbReference type="AlphaFoldDB" id="A0A1I1LL51"/>
<protein>
    <recommendedName>
        <fullName evidence="4">Dihydroorotate dehydrogenase</fullName>
    </recommendedName>
</protein>
<keyword evidence="3" id="KW-1185">Reference proteome</keyword>
<evidence type="ECO:0008006" key="4">
    <source>
        <dbReference type="Google" id="ProtNLM"/>
    </source>
</evidence>
<dbReference type="STRING" id="441112.SAMN04488094_10830"/>
<keyword evidence="1" id="KW-0472">Membrane</keyword>
<evidence type="ECO:0000313" key="3">
    <source>
        <dbReference type="Proteomes" id="UP000198728"/>
    </source>
</evidence>
<accession>A0A1I1LL51</accession>
<feature type="transmembrane region" description="Helical" evidence="1">
    <location>
        <begin position="67"/>
        <end position="89"/>
    </location>
</feature>
<evidence type="ECO:0000313" key="2">
    <source>
        <dbReference type="EMBL" id="SFC70190.1"/>
    </source>
</evidence>
<keyword evidence="1" id="KW-0812">Transmembrane</keyword>
<dbReference type="EMBL" id="FOLG01000008">
    <property type="protein sequence ID" value="SFC70190.1"/>
    <property type="molecule type" value="Genomic_DNA"/>
</dbReference>
<proteinExistence type="predicted"/>
<name>A0A1I1LL51_9RHOB</name>
<keyword evidence="1" id="KW-1133">Transmembrane helix</keyword>